<organism evidence="1 2">
    <name type="scientific">Streptosporangium sandarakinum</name>
    <dbReference type="NCBI Taxonomy" id="1260955"/>
    <lineage>
        <taxon>Bacteria</taxon>
        <taxon>Bacillati</taxon>
        <taxon>Actinomycetota</taxon>
        <taxon>Actinomycetes</taxon>
        <taxon>Streptosporangiales</taxon>
        <taxon>Streptosporangiaceae</taxon>
        <taxon>Streptosporangium</taxon>
    </lineage>
</organism>
<dbReference type="EMBL" id="JACCCO010000002">
    <property type="protein sequence ID" value="NYF42112.1"/>
    <property type="molecule type" value="Genomic_DNA"/>
</dbReference>
<dbReference type="InterPro" id="IPR028082">
    <property type="entry name" value="Peripla_BP_I"/>
</dbReference>
<comment type="caution">
    <text evidence="1">The sequence shown here is derived from an EMBL/GenBank/DDBJ whole genome shotgun (WGS) entry which is preliminary data.</text>
</comment>
<dbReference type="Proteomes" id="UP000576393">
    <property type="component" value="Unassembled WGS sequence"/>
</dbReference>
<dbReference type="SUPFAM" id="SSF53822">
    <property type="entry name" value="Periplasmic binding protein-like I"/>
    <property type="match status" value="1"/>
</dbReference>
<name>A0A852UXG5_9ACTN</name>
<evidence type="ECO:0000313" key="1">
    <source>
        <dbReference type="EMBL" id="NYF42112.1"/>
    </source>
</evidence>
<evidence type="ECO:0008006" key="3">
    <source>
        <dbReference type="Google" id="ProtNLM"/>
    </source>
</evidence>
<evidence type="ECO:0000313" key="2">
    <source>
        <dbReference type="Proteomes" id="UP000576393"/>
    </source>
</evidence>
<proteinExistence type="predicted"/>
<sequence>MRTTSPLLHGMRATETITPPHTAAELAALLELLRAQRPRIGTVTIGHSRDAVSAAAAAAFADAWEGEILAVVDWPEEAASWLRPARRFTAGHPDAWVVAGIPLGWAQMSRRLRHSTGWRPTRTFGFASVTRSAALAGPGTLRGLRGAAFDGGTWEIGPGLITFFPPRTGRGPSPDDRAVTAYGPYGDRFRGAGATEAWAPGRGRR</sequence>
<keyword evidence="2" id="KW-1185">Reference proteome</keyword>
<dbReference type="AlphaFoldDB" id="A0A852UXG5"/>
<gene>
    <name evidence="1" type="ORF">HDA43_004313</name>
</gene>
<reference evidence="1 2" key="1">
    <citation type="submission" date="2020-07" db="EMBL/GenBank/DDBJ databases">
        <title>Sequencing the genomes of 1000 actinobacteria strains.</title>
        <authorList>
            <person name="Klenk H.-P."/>
        </authorList>
    </citation>
    <scope>NUCLEOTIDE SEQUENCE [LARGE SCALE GENOMIC DNA]</scope>
    <source>
        <strain evidence="1 2">DSM 45763</strain>
    </source>
</reference>
<dbReference type="RefSeq" id="WP_179824442.1">
    <property type="nucleotide sequence ID" value="NZ_JACCCO010000002.1"/>
</dbReference>
<accession>A0A852UXG5</accession>
<protein>
    <recommendedName>
        <fullName evidence="3">Leucine-binding protein domain-containing protein</fullName>
    </recommendedName>
</protein>